<protein>
    <submittedName>
        <fullName evidence="1">Uncharacterized protein</fullName>
    </submittedName>
</protein>
<organism evidence="1">
    <name type="scientific">Oryza punctata</name>
    <name type="common">Red rice</name>
    <dbReference type="NCBI Taxonomy" id="4537"/>
    <lineage>
        <taxon>Eukaryota</taxon>
        <taxon>Viridiplantae</taxon>
        <taxon>Streptophyta</taxon>
        <taxon>Embryophyta</taxon>
        <taxon>Tracheophyta</taxon>
        <taxon>Spermatophyta</taxon>
        <taxon>Magnoliopsida</taxon>
        <taxon>Liliopsida</taxon>
        <taxon>Poales</taxon>
        <taxon>Poaceae</taxon>
        <taxon>BOP clade</taxon>
        <taxon>Oryzoideae</taxon>
        <taxon>Oryzeae</taxon>
        <taxon>Oryzinae</taxon>
        <taxon>Oryza</taxon>
    </lineage>
</organism>
<proteinExistence type="predicted"/>
<accession>A0A0E0KFZ6</accession>
<sequence>MLVGVVSFLKASFSLLFFSRKCSFELSNDDLCFELQLCCRMCQVLFLMWAFGRLSPIKRAFVSWTKSLLLK</sequence>
<dbReference type="HOGENOM" id="CLU_2744378_0_0_1"/>
<name>A0A0E0KFZ6_ORYPU</name>
<reference evidence="1" key="2">
    <citation type="submission" date="2018-05" db="EMBL/GenBank/DDBJ databases">
        <title>OpunRS2 (Oryza punctata Reference Sequence Version 2).</title>
        <authorList>
            <person name="Zhang J."/>
            <person name="Kudrna D."/>
            <person name="Lee S."/>
            <person name="Talag J."/>
            <person name="Welchert J."/>
            <person name="Wing R.A."/>
        </authorList>
    </citation>
    <scope>NUCLEOTIDE SEQUENCE [LARGE SCALE GENOMIC DNA]</scope>
</reference>
<dbReference type="EnsemblPlants" id="OPUNC03G22820.1">
    <property type="protein sequence ID" value="OPUNC03G22820.1"/>
    <property type="gene ID" value="OPUNC03G22820"/>
</dbReference>
<reference evidence="1" key="1">
    <citation type="submission" date="2015-04" db="UniProtKB">
        <authorList>
            <consortium name="EnsemblPlants"/>
        </authorList>
    </citation>
    <scope>IDENTIFICATION</scope>
</reference>
<evidence type="ECO:0000313" key="1">
    <source>
        <dbReference type="EnsemblPlants" id="OPUNC03G22820.1"/>
    </source>
</evidence>
<evidence type="ECO:0000313" key="2">
    <source>
        <dbReference type="Proteomes" id="UP000026962"/>
    </source>
</evidence>
<dbReference type="Gramene" id="OPUNC03G22820.1">
    <property type="protein sequence ID" value="OPUNC03G22820.1"/>
    <property type="gene ID" value="OPUNC03G22820"/>
</dbReference>
<dbReference type="Proteomes" id="UP000026962">
    <property type="component" value="Chromosome 3"/>
</dbReference>
<dbReference type="AlphaFoldDB" id="A0A0E0KFZ6"/>
<keyword evidence="2" id="KW-1185">Reference proteome</keyword>